<evidence type="ECO:0000313" key="1">
    <source>
        <dbReference type="EMBL" id="TDD19517.1"/>
    </source>
</evidence>
<accession>A0A4R4WNR8</accession>
<dbReference type="Pfam" id="PF18143">
    <property type="entry name" value="HAD_SAK_2"/>
    <property type="match status" value="1"/>
</dbReference>
<sequence>MPRPWVMVDIDGVLNPQKNQAERGFTPYRLKGEDNLLVWLHPEHGRMLNELDREGLVDLRWGTTWNEAANPTVGAAIGLERQWEVLPIDRAMAGPVAFGTNWKAVSIQAGAQGQPFAWLDDFMTESDRLWAENRVLDEGLPTLLVRIDPAVGMQAQDLQQVREWARSVTGPDPVSAASLLARTPELANDPNARDRAEWFARTVKALPGSAPNGEGRLDRVTFAHSVWDRSASAIAAEHAGDPAAVKPTDAFARQAVRRYLRGDGRAAMVWSDRAALRATTPHAGHSRPAGPHVHRLVLPADPGREHALQVQALIDSAAATRRHSTRTGRCSVD</sequence>
<dbReference type="Proteomes" id="UP000295172">
    <property type="component" value="Unassembled WGS sequence"/>
</dbReference>
<gene>
    <name evidence="1" type="ORF">E1218_23930</name>
</gene>
<name>A0A4R4WNR8_9ACTN</name>
<protein>
    <submittedName>
        <fullName evidence="1">Uncharacterized protein</fullName>
    </submittedName>
</protein>
<dbReference type="EMBL" id="SMKR01000114">
    <property type="protein sequence ID" value="TDD19517.1"/>
    <property type="molecule type" value="Genomic_DNA"/>
</dbReference>
<keyword evidence="2" id="KW-1185">Reference proteome</keyword>
<evidence type="ECO:0000313" key="2">
    <source>
        <dbReference type="Proteomes" id="UP000295172"/>
    </source>
</evidence>
<dbReference type="RefSeq" id="WP_132323825.1">
    <property type="nucleotide sequence ID" value="NZ_SMKR01000114.1"/>
</dbReference>
<organism evidence="1 2">
    <name type="scientific">Kribbella turkmenica</name>
    <dbReference type="NCBI Taxonomy" id="2530375"/>
    <lineage>
        <taxon>Bacteria</taxon>
        <taxon>Bacillati</taxon>
        <taxon>Actinomycetota</taxon>
        <taxon>Actinomycetes</taxon>
        <taxon>Propionibacteriales</taxon>
        <taxon>Kribbellaceae</taxon>
        <taxon>Kribbella</taxon>
    </lineage>
</organism>
<dbReference type="AlphaFoldDB" id="A0A4R4WNR8"/>
<comment type="caution">
    <text evidence="1">The sequence shown here is derived from an EMBL/GenBank/DDBJ whole genome shotgun (WGS) entry which is preliminary data.</text>
</comment>
<reference evidence="1 2" key="1">
    <citation type="submission" date="2019-02" db="EMBL/GenBank/DDBJ databases">
        <title>Draft genome sequences of novel Actinobacteria.</title>
        <authorList>
            <person name="Sahin N."/>
            <person name="Ay H."/>
            <person name="Saygin H."/>
        </authorList>
    </citation>
    <scope>NUCLEOTIDE SEQUENCE [LARGE SCALE GENOMIC DNA]</scope>
    <source>
        <strain evidence="1 2">16K104</strain>
    </source>
</reference>
<dbReference type="OrthoDB" id="5124141at2"/>
<proteinExistence type="predicted"/>